<gene>
    <name evidence="2" type="ORF">O181_103805</name>
</gene>
<dbReference type="Gene3D" id="1.10.340.70">
    <property type="match status" value="1"/>
</dbReference>
<name>A0A9Q3JIQ3_9BASI</name>
<dbReference type="InterPro" id="IPR041588">
    <property type="entry name" value="Integrase_H2C2"/>
</dbReference>
<dbReference type="Proteomes" id="UP000765509">
    <property type="component" value="Unassembled WGS sequence"/>
</dbReference>
<keyword evidence="3" id="KW-1185">Reference proteome</keyword>
<dbReference type="EMBL" id="AVOT02075304">
    <property type="protein sequence ID" value="MBW0564090.1"/>
    <property type="molecule type" value="Genomic_DNA"/>
</dbReference>
<evidence type="ECO:0000313" key="3">
    <source>
        <dbReference type="Proteomes" id="UP000765509"/>
    </source>
</evidence>
<feature type="domain" description="Integrase zinc-binding" evidence="1">
    <location>
        <begin position="131"/>
        <end position="188"/>
    </location>
</feature>
<reference evidence="2" key="1">
    <citation type="submission" date="2021-03" db="EMBL/GenBank/DDBJ databases">
        <title>Draft genome sequence of rust myrtle Austropuccinia psidii MF-1, a brazilian biotype.</title>
        <authorList>
            <person name="Quecine M.C."/>
            <person name="Pachon D.M.R."/>
            <person name="Bonatelli M.L."/>
            <person name="Correr F.H."/>
            <person name="Franceschini L.M."/>
            <person name="Leite T.F."/>
            <person name="Margarido G.R.A."/>
            <person name="Almeida C.A."/>
            <person name="Ferrarezi J.A."/>
            <person name="Labate C.A."/>
        </authorList>
    </citation>
    <scope>NUCLEOTIDE SEQUENCE</scope>
    <source>
        <strain evidence="2">MF-1</strain>
    </source>
</reference>
<proteinExistence type="predicted"/>
<dbReference type="AlphaFoldDB" id="A0A9Q3JIQ3"/>
<protein>
    <recommendedName>
        <fullName evidence="1">Integrase zinc-binding domain-containing protein</fullName>
    </recommendedName>
</protein>
<comment type="caution">
    <text evidence="2">The sequence shown here is derived from an EMBL/GenBank/DDBJ whole genome shotgun (WGS) entry which is preliminary data.</text>
</comment>
<evidence type="ECO:0000313" key="2">
    <source>
        <dbReference type="EMBL" id="MBW0564090.1"/>
    </source>
</evidence>
<organism evidence="2 3">
    <name type="scientific">Austropuccinia psidii MF-1</name>
    <dbReference type="NCBI Taxonomy" id="1389203"/>
    <lineage>
        <taxon>Eukaryota</taxon>
        <taxon>Fungi</taxon>
        <taxon>Dikarya</taxon>
        <taxon>Basidiomycota</taxon>
        <taxon>Pucciniomycotina</taxon>
        <taxon>Pucciniomycetes</taxon>
        <taxon>Pucciniales</taxon>
        <taxon>Sphaerophragmiaceae</taxon>
        <taxon>Austropuccinia</taxon>
    </lineage>
</organism>
<accession>A0A9Q3JIQ3</accession>
<dbReference type="Pfam" id="PF17921">
    <property type="entry name" value="Integrase_H2C2"/>
    <property type="match status" value="1"/>
</dbReference>
<dbReference type="OrthoDB" id="6223232at2759"/>
<evidence type="ECO:0000259" key="1">
    <source>
        <dbReference type="Pfam" id="PF17921"/>
    </source>
</evidence>
<sequence>MAIQEYRGNMTILDKDGNIQKNADGLSRWPLTNEIDNPSYFPEENSPQIPKEGVSTTDLNTTFFEEVRNSYTQDDNCRIVCQSLTKKSKGTSLIHSLDETWKKSYYEGRFNIIDGIIYHRTKYTCVMIVVDLSLINLVLKECHDSPFSGDLSEDQTREKSKTCIWWPMWKKVVAEYCNTCERCQKENKSTGKILENMVKSKNPVDLGKLSVWISTNKTPAILEEGSNTRLPQDSLRKDLFEINPTSYSFKGMKYKAMKLAVEFMEDSFEYAKDNWDKSHATPQLKVADLELVCTTNFNKIKG</sequence>